<reference evidence="2" key="1">
    <citation type="journal article" date="2020" name="bioRxiv">
        <title>Comparative genomics of Chlamydomonas.</title>
        <authorList>
            <person name="Craig R.J."/>
            <person name="Hasan A.R."/>
            <person name="Ness R.W."/>
            <person name="Keightley P.D."/>
        </authorList>
    </citation>
    <scope>NUCLEOTIDE SEQUENCE</scope>
    <source>
        <strain evidence="2">CCAP 11/70</strain>
    </source>
</reference>
<feature type="compositionally biased region" description="Basic and acidic residues" evidence="1">
    <location>
        <begin position="301"/>
        <end position="329"/>
    </location>
</feature>
<dbReference type="InterPro" id="IPR019533">
    <property type="entry name" value="Peptidase_S26"/>
</dbReference>
<dbReference type="Proteomes" id="UP000612055">
    <property type="component" value="Unassembled WGS sequence"/>
</dbReference>
<dbReference type="SUPFAM" id="SSF51306">
    <property type="entry name" value="LexA/Signal peptidase"/>
    <property type="match status" value="1"/>
</dbReference>
<feature type="region of interest" description="Disordered" evidence="1">
    <location>
        <begin position="267"/>
        <end position="356"/>
    </location>
</feature>
<dbReference type="InterPro" id="IPR053307">
    <property type="entry name" value="Mitochondrial_IM_protease"/>
</dbReference>
<dbReference type="OrthoDB" id="308440at2759"/>
<gene>
    <name evidence="2" type="ORF">HYH03_016864</name>
</gene>
<feature type="compositionally biased region" description="Basic and acidic residues" evidence="1">
    <location>
        <begin position="339"/>
        <end position="356"/>
    </location>
</feature>
<accession>A0A835XGQ7</accession>
<dbReference type="Gene3D" id="2.10.109.10">
    <property type="entry name" value="Umud Fragment, subunit A"/>
    <property type="match status" value="1"/>
</dbReference>
<dbReference type="AlphaFoldDB" id="A0A835XGQ7"/>
<dbReference type="GO" id="GO:0004252">
    <property type="term" value="F:serine-type endopeptidase activity"/>
    <property type="evidence" value="ECO:0007669"/>
    <property type="project" value="InterPro"/>
</dbReference>
<dbReference type="InterPro" id="IPR036286">
    <property type="entry name" value="LexA/Signal_pep-like_sf"/>
</dbReference>
<protein>
    <recommendedName>
        <fullName evidence="4">Mitochondrial inner membrane protease subunit 1</fullName>
    </recommendedName>
</protein>
<evidence type="ECO:0000313" key="3">
    <source>
        <dbReference type="Proteomes" id="UP000612055"/>
    </source>
</evidence>
<organism evidence="2 3">
    <name type="scientific">Edaphochlamys debaryana</name>
    <dbReference type="NCBI Taxonomy" id="47281"/>
    <lineage>
        <taxon>Eukaryota</taxon>
        <taxon>Viridiplantae</taxon>
        <taxon>Chlorophyta</taxon>
        <taxon>core chlorophytes</taxon>
        <taxon>Chlorophyceae</taxon>
        <taxon>CS clade</taxon>
        <taxon>Chlamydomonadales</taxon>
        <taxon>Chlamydomonadales incertae sedis</taxon>
        <taxon>Edaphochlamys</taxon>
    </lineage>
</organism>
<comment type="caution">
    <text evidence="2">The sequence shown here is derived from an EMBL/GenBank/DDBJ whole genome shotgun (WGS) entry which is preliminary data.</text>
</comment>
<sequence>MRSPQGLLMARYRLAKLVDAAEEFLAFAWAADKQQSWWQHSPGAGGLGSLAARPGLPLSALIRTRAVRAAEAAGQARLHKDGGMLGVLGEAYRHAREVYDAPVTQHMYLTGPAMAPTLNPKGVKDPAARVRLVLRILRRPGPRNVMVGDVVAFHSPLAVEEDDTHIMVRRVAAVEGQEMVSITDDDQPYYIPAGHLWVLADNANLRVEDGEVIDSRSYGHIPYKSVIGRVVYACASRAHHGPVRNNPGQTGEDEAVVAAEVDVEEMLEDEEGEGGSDVEGEGTVEGDTQAGQEEGGVVGEEGLRRQEREEEERRRGKGGDGEGRGHDTQGHGSGPHGLGQDHGRDRHPGDKRPPPS</sequence>
<name>A0A835XGQ7_9CHLO</name>
<proteinExistence type="predicted"/>
<evidence type="ECO:0000313" key="2">
    <source>
        <dbReference type="EMBL" id="KAG2484322.1"/>
    </source>
</evidence>
<evidence type="ECO:0008006" key="4">
    <source>
        <dbReference type="Google" id="ProtNLM"/>
    </source>
</evidence>
<dbReference type="EMBL" id="JAEHOE010000152">
    <property type="protein sequence ID" value="KAG2484322.1"/>
    <property type="molecule type" value="Genomic_DNA"/>
</dbReference>
<dbReference type="PANTHER" id="PTHR47040:SF1">
    <property type="entry name" value="MITOCHONDRIAL ATP-INDEPENDENT INNER MEMBRANE PROTEASE SUBUNIT 2"/>
    <property type="match status" value="1"/>
</dbReference>
<keyword evidence="3" id="KW-1185">Reference proteome</keyword>
<dbReference type="PANTHER" id="PTHR47040">
    <property type="entry name" value="OSJNBA0068L06.9 PROTEIN"/>
    <property type="match status" value="1"/>
</dbReference>
<evidence type="ECO:0000256" key="1">
    <source>
        <dbReference type="SAM" id="MobiDB-lite"/>
    </source>
</evidence>
<feature type="compositionally biased region" description="Acidic residues" evidence="1">
    <location>
        <begin position="267"/>
        <end position="284"/>
    </location>
</feature>
<dbReference type="GO" id="GO:0006465">
    <property type="term" value="P:signal peptide processing"/>
    <property type="evidence" value="ECO:0007669"/>
    <property type="project" value="InterPro"/>
</dbReference>
<dbReference type="CDD" id="cd06530">
    <property type="entry name" value="S26_SPase_I"/>
    <property type="match status" value="1"/>
</dbReference>